<dbReference type="Proteomes" id="UP000236737">
    <property type="component" value="Unassembled WGS sequence"/>
</dbReference>
<evidence type="ECO:0008006" key="4">
    <source>
        <dbReference type="Google" id="ProtNLM"/>
    </source>
</evidence>
<keyword evidence="1" id="KW-0812">Transmembrane</keyword>
<name>A0A1H5SAB8_9FLAO</name>
<dbReference type="InterPro" id="IPR007403">
    <property type="entry name" value="DUF456"/>
</dbReference>
<evidence type="ECO:0000313" key="2">
    <source>
        <dbReference type="EMBL" id="SEF46938.1"/>
    </source>
</evidence>
<dbReference type="RefSeq" id="WP_103998361.1">
    <property type="nucleotide sequence ID" value="NZ_FNVP01000001.1"/>
</dbReference>
<keyword evidence="3" id="KW-1185">Reference proteome</keyword>
<evidence type="ECO:0000256" key="1">
    <source>
        <dbReference type="SAM" id="Phobius"/>
    </source>
</evidence>
<reference evidence="3" key="1">
    <citation type="submission" date="2016-10" db="EMBL/GenBank/DDBJ databases">
        <authorList>
            <person name="Varghese N."/>
            <person name="Submissions S."/>
        </authorList>
    </citation>
    <scope>NUCLEOTIDE SEQUENCE [LARGE SCALE GENOMIC DNA]</scope>
    <source>
        <strain evidence="3">CGMCC 1.9230</strain>
    </source>
</reference>
<organism evidence="2 3">
    <name type="scientific">Flavobacterium urumqiense</name>
    <dbReference type="NCBI Taxonomy" id="935224"/>
    <lineage>
        <taxon>Bacteria</taxon>
        <taxon>Pseudomonadati</taxon>
        <taxon>Bacteroidota</taxon>
        <taxon>Flavobacteriia</taxon>
        <taxon>Flavobacteriales</taxon>
        <taxon>Flavobacteriaceae</taxon>
        <taxon>Flavobacterium</taxon>
    </lineage>
</organism>
<feature type="transmembrane region" description="Helical" evidence="1">
    <location>
        <begin position="133"/>
        <end position="159"/>
    </location>
</feature>
<proteinExistence type="predicted"/>
<accession>A0A1H5SAB8</accession>
<keyword evidence="1" id="KW-1133">Transmembrane helix</keyword>
<keyword evidence="1" id="KW-0472">Membrane</keyword>
<evidence type="ECO:0000313" key="3">
    <source>
        <dbReference type="Proteomes" id="UP000236737"/>
    </source>
</evidence>
<feature type="transmembrane region" description="Helical" evidence="1">
    <location>
        <begin position="88"/>
        <end position="112"/>
    </location>
</feature>
<sequence length="166" mass="18219">MDILFLILGFICLFVSILGSFLPVLPGPIISWIGLLLLYFTNAVPANYWILGITFFITVFLSVLEYIIPAKGTKKFGGSSYGIWGTNIGLIVGILAPIPFGFIIGPFVGAFLGELLYDSKNHKRALKAATGSLLGFLASSFMMFLVCVIYLGLFLAIVWQYKSELF</sequence>
<protein>
    <recommendedName>
        <fullName evidence="4">DUF456 domain-containing protein</fullName>
    </recommendedName>
</protein>
<feature type="transmembrane region" description="Helical" evidence="1">
    <location>
        <begin position="46"/>
        <end position="68"/>
    </location>
</feature>
<feature type="transmembrane region" description="Helical" evidence="1">
    <location>
        <begin position="6"/>
        <end position="39"/>
    </location>
</feature>
<dbReference type="PANTHER" id="PTHR39165:SF1">
    <property type="entry name" value="DUF456 DOMAIN-CONTAINING PROTEIN"/>
    <property type="match status" value="1"/>
</dbReference>
<gene>
    <name evidence="2" type="ORF">SAMN04488130_101195</name>
</gene>
<dbReference type="OrthoDB" id="9808460at2"/>
<dbReference type="PANTHER" id="PTHR39165">
    <property type="entry name" value="IG HYPOTHETICAL 17883"/>
    <property type="match status" value="1"/>
</dbReference>
<dbReference type="Pfam" id="PF04306">
    <property type="entry name" value="DUF456"/>
    <property type="match status" value="1"/>
</dbReference>
<dbReference type="AlphaFoldDB" id="A0A1H5SAB8"/>
<dbReference type="EMBL" id="FNVP01000001">
    <property type="protein sequence ID" value="SEF46938.1"/>
    <property type="molecule type" value="Genomic_DNA"/>
</dbReference>